<keyword evidence="2" id="KW-0863">Zinc-finger</keyword>
<protein>
    <recommendedName>
        <fullName evidence="6">RING-CH-type domain-containing protein</fullName>
    </recommendedName>
</protein>
<dbReference type="PANTHER" id="PTHR46158:SF11">
    <property type="entry name" value="ZINC FINGER PROTEIN"/>
    <property type="match status" value="1"/>
</dbReference>
<proteinExistence type="predicted"/>
<keyword evidence="5" id="KW-0812">Transmembrane</keyword>
<dbReference type="PANTHER" id="PTHR46158">
    <property type="entry name" value="OS02G0165000 PROTEIN"/>
    <property type="match status" value="1"/>
</dbReference>
<reference evidence="7" key="1">
    <citation type="submission" date="2022-08" db="EMBL/GenBank/DDBJ databases">
        <authorList>
            <person name="Gutierrez-Valencia J."/>
        </authorList>
    </citation>
    <scope>NUCLEOTIDE SEQUENCE</scope>
</reference>
<dbReference type="GO" id="GO:0008270">
    <property type="term" value="F:zinc ion binding"/>
    <property type="evidence" value="ECO:0007669"/>
    <property type="project" value="UniProtKB-KW"/>
</dbReference>
<dbReference type="InterPro" id="IPR011016">
    <property type="entry name" value="Znf_RING-CH"/>
</dbReference>
<keyword evidence="1" id="KW-0479">Metal-binding</keyword>
<feature type="transmembrane region" description="Helical" evidence="5">
    <location>
        <begin position="337"/>
        <end position="358"/>
    </location>
</feature>
<feature type="transmembrane region" description="Helical" evidence="5">
    <location>
        <begin position="307"/>
        <end position="325"/>
    </location>
</feature>
<feature type="domain" description="RING-CH-type" evidence="6">
    <location>
        <begin position="210"/>
        <end position="271"/>
    </location>
</feature>
<evidence type="ECO:0000259" key="6">
    <source>
        <dbReference type="PROSITE" id="PS51292"/>
    </source>
</evidence>
<keyword evidence="5" id="KW-0472">Membrane</keyword>
<accession>A0AAV0P6P2</accession>
<dbReference type="Pfam" id="PF12906">
    <property type="entry name" value="RINGv"/>
    <property type="match status" value="1"/>
</dbReference>
<feature type="transmembrane region" description="Helical" evidence="5">
    <location>
        <begin position="390"/>
        <end position="410"/>
    </location>
</feature>
<dbReference type="Proteomes" id="UP001154282">
    <property type="component" value="Unassembled WGS sequence"/>
</dbReference>
<evidence type="ECO:0000256" key="4">
    <source>
        <dbReference type="SAM" id="MobiDB-lite"/>
    </source>
</evidence>
<dbReference type="SMART" id="SM00744">
    <property type="entry name" value="RINGv"/>
    <property type="match status" value="1"/>
</dbReference>
<dbReference type="EMBL" id="CAMGYJ010000008">
    <property type="protein sequence ID" value="CAI0466615.1"/>
    <property type="molecule type" value="Genomic_DNA"/>
</dbReference>
<evidence type="ECO:0000256" key="1">
    <source>
        <dbReference type="ARBA" id="ARBA00022723"/>
    </source>
</evidence>
<name>A0AAV0P6P2_9ROSI</name>
<dbReference type="InterPro" id="IPR013083">
    <property type="entry name" value="Znf_RING/FYVE/PHD"/>
</dbReference>
<evidence type="ECO:0000256" key="5">
    <source>
        <dbReference type="SAM" id="Phobius"/>
    </source>
</evidence>
<organism evidence="7 8">
    <name type="scientific">Linum tenue</name>
    <dbReference type="NCBI Taxonomy" id="586396"/>
    <lineage>
        <taxon>Eukaryota</taxon>
        <taxon>Viridiplantae</taxon>
        <taxon>Streptophyta</taxon>
        <taxon>Embryophyta</taxon>
        <taxon>Tracheophyta</taxon>
        <taxon>Spermatophyta</taxon>
        <taxon>Magnoliopsida</taxon>
        <taxon>eudicotyledons</taxon>
        <taxon>Gunneridae</taxon>
        <taxon>Pentapetalae</taxon>
        <taxon>rosids</taxon>
        <taxon>fabids</taxon>
        <taxon>Malpighiales</taxon>
        <taxon>Linaceae</taxon>
        <taxon>Linum</taxon>
    </lineage>
</organism>
<dbReference type="AlphaFoldDB" id="A0AAV0P6P2"/>
<feature type="transmembrane region" description="Helical" evidence="5">
    <location>
        <begin position="365"/>
        <end position="384"/>
    </location>
</feature>
<keyword evidence="3" id="KW-0862">Zinc</keyword>
<dbReference type="PROSITE" id="PS51292">
    <property type="entry name" value="ZF_RING_CH"/>
    <property type="match status" value="1"/>
</dbReference>
<feature type="region of interest" description="Disordered" evidence="4">
    <location>
        <begin position="156"/>
        <end position="189"/>
    </location>
</feature>
<gene>
    <name evidence="7" type="ORF">LITE_LOCUS37107</name>
</gene>
<evidence type="ECO:0000313" key="8">
    <source>
        <dbReference type="Proteomes" id="UP001154282"/>
    </source>
</evidence>
<dbReference type="SUPFAM" id="SSF57850">
    <property type="entry name" value="RING/U-box"/>
    <property type="match status" value="1"/>
</dbReference>
<sequence>MSLKFCFSKVKTENPFLRDFKLSKVCCQGREEKKSLQMQGSDPDVEAASDVQVDLENGWPISDVKVSGRSKSSNLSIEIPIGPAPCYADSCIGKAILHCHSLRVKINSSIFDLGGGGGGRRSFCLSSHSTAPPDSPTKNRQSSVAQLCWRECKSLPATPTSPSRPSIYISAPGSERRPSTQKDQQLLVDPSKDPKFPTIVIDSGHDRKFSEDDEAGICRICLDTMREGIKMKMACSCKGDLRLVHEACAVSWFRTKGNKICEICDQEVTNLPVIEFREDSPVKTEEETEDLDTQNWAMNEKSSVQEFLCLVLMSTIGYFFVLELLLVQEKTSRGLSIAAPFAFGLGILASIFAVILGVKEQVWKYAVLEFALVSVIIHLSSIMLNVEPVYSIMLGSVIGMVFAMGINILVRHCTTPTNNDI</sequence>
<dbReference type="Gene3D" id="3.30.40.10">
    <property type="entry name" value="Zinc/RING finger domain, C3HC4 (zinc finger)"/>
    <property type="match status" value="1"/>
</dbReference>
<dbReference type="CDD" id="cd16495">
    <property type="entry name" value="RING_CH-C4HC3_MARCH"/>
    <property type="match status" value="1"/>
</dbReference>
<keyword evidence="8" id="KW-1185">Reference proteome</keyword>
<evidence type="ECO:0000313" key="7">
    <source>
        <dbReference type="EMBL" id="CAI0466615.1"/>
    </source>
</evidence>
<evidence type="ECO:0000256" key="3">
    <source>
        <dbReference type="ARBA" id="ARBA00022833"/>
    </source>
</evidence>
<evidence type="ECO:0000256" key="2">
    <source>
        <dbReference type="ARBA" id="ARBA00022771"/>
    </source>
</evidence>
<comment type="caution">
    <text evidence="7">The sequence shown here is derived from an EMBL/GenBank/DDBJ whole genome shotgun (WGS) entry which is preliminary data.</text>
</comment>
<keyword evidence="5" id="KW-1133">Transmembrane helix</keyword>